<organism evidence="1 2">
    <name type="scientific">Panicum virgatum</name>
    <name type="common">Blackwell switchgrass</name>
    <dbReference type="NCBI Taxonomy" id="38727"/>
    <lineage>
        <taxon>Eukaryota</taxon>
        <taxon>Viridiplantae</taxon>
        <taxon>Streptophyta</taxon>
        <taxon>Embryophyta</taxon>
        <taxon>Tracheophyta</taxon>
        <taxon>Spermatophyta</taxon>
        <taxon>Magnoliopsida</taxon>
        <taxon>Liliopsida</taxon>
        <taxon>Poales</taxon>
        <taxon>Poaceae</taxon>
        <taxon>PACMAD clade</taxon>
        <taxon>Panicoideae</taxon>
        <taxon>Panicodae</taxon>
        <taxon>Paniceae</taxon>
        <taxon>Panicinae</taxon>
        <taxon>Panicum</taxon>
        <taxon>Panicum sect. Hiantes</taxon>
    </lineage>
</organism>
<gene>
    <name evidence="1" type="ORF">PVAP13_5KG201100</name>
</gene>
<dbReference type="EMBL" id="CM029045">
    <property type="protein sequence ID" value="KAG2597841.1"/>
    <property type="molecule type" value="Genomic_DNA"/>
</dbReference>
<name>A0A8T0SH32_PANVG</name>
<comment type="caution">
    <text evidence="1">The sequence shown here is derived from an EMBL/GenBank/DDBJ whole genome shotgun (WGS) entry which is preliminary data.</text>
</comment>
<dbReference type="Proteomes" id="UP000823388">
    <property type="component" value="Chromosome 5K"/>
</dbReference>
<reference evidence="1" key="1">
    <citation type="submission" date="2020-05" db="EMBL/GenBank/DDBJ databases">
        <title>WGS assembly of Panicum virgatum.</title>
        <authorList>
            <person name="Lovell J.T."/>
            <person name="Jenkins J."/>
            <person name="Shu S."/>
            <person name="Juenger T.E."/>
            <person name="Schmutz J."/>
        </authorList>
    </citation>
    <scope>NUCLEOTIDE SEQUENCE</scope>
    <source>
        <strain evidence="1">AP13</strain>
    </source>
</reference>
<dbReference type="AlphaFoldDB" id="A0A8T0SH32"/>
<proteinExistence type="predicted"/>
<evidence type="ECO:0000313" key="2">
    <source>
        <dbReference type="Proteomes" id="UP000823388"/>
    </source>
</evidence>
<keyword evidence="2" id="KW-1185">Reference proteome</keyword>
<protein>
    <submittedName>
        <fullName evidence="1">Uncharacterized protein</fullName>
    </submittedName>
</protein>
<evidence type="ECO:0000313" key="1">
    <source>
        <dbReference type="EMBL" id="KAG2597841.1"/>
    </source>
</evidence>
<sequence>MNPQDKLIRSHYTIYQFQLEHTAFHMATNPLECLTFVNCTTSYIVYRCLQKIFIFYWP</sequence>
<accession>A0A8T0SH32</accession>